<evidence type="ECO:0008006" key="3">
    <source>
        <dbReference type="Google" id="ProtNLM"/>
    </source>
</evidence>
<dbReference type="Pfam" id="PF08904">
    <property type="entry name" value="EipB_like"/>
    <property type="match status" value="1"/>
</dbReference>
<organism evidence="1 2">
    <name type="scientific">Niveispirillum lacus</name>
    <dbReference type="NCBI Taxonomy" id="1981099"/>
    <lineage>
        <taxon>Bacteria</taxon>
        <taxon>Pseudomonadati</taxon>
        <taxon>Pseudomonadota</taxon>
        <taxon>Alphaproteobacteria</taxon>
        <taxon>Rhodospirillales</taxon>
        <taxon>Azospirillaceae</taxon>
        <taxon>Niveispirillum</taxon>
    </lineage>
</organism>
<evidence type="ECO:0000313" key="1">
    <source>
        <dbReference type="EMBL" id="OYQ32741.1"/>
    </source>
</evidence>
<dbReference type="EMBL" id="NOXU01000031">
    <property type="protein sequence ID" value="OYQ32741.1"/>
    <property type="molecule type" value="Genomic_DNA"/>
</dbReference>
<dbReference type="OrthoDB" id="9815514at2"/>
<comment type="caution">
    <text evidence="1">The sequence shown here is derived from an EMBL/GenBank/DDBJ whole genome shotgun (WGS) entry which is preliminary data.</text>
</comment>
<dbReference type="InterPro" id="IPR015000">
    <property type="entry name" value="EipB-like"/>
</dbReference>
<keyword evidence="2" id="KW-1185">Reference proteome</keyword>
<proteinExistence type="predicted"/>
<evidence type="ECO:0000313" key="2">
    <source>
        <dbReference type="Proteomes" id="UP000216998"/>
    </source>
</evidence>
<sequence>MSVPPGKLFKNSVLCCSSRHCSPAWRQFLPGGRTPVGQMLPRGKACHRMVRMAVAVRRRAAQDRVSLPRFRLVPAVTVSAPLRRSTRRVTAFALALLLGGASIVPAQARSAIDIAPHKATYRLTLDHARLQSGITDVSGQMTFSWNDACDGWTIDQRFQVRFSYAEGEDMNLITNYATWEAKDGSAYRFNVRKLVNGEVDEELSGGATLDGRDGGNVRYDKPESRTMPLKAGTMFPTAHTLRVLKQAGSQENLFSVPVFDGAEAEGASPVNTIVGKLRSPAAMKVKDADLLAAKAWQVSLAFFPINPGEPLPDYETNMVLQENGVVRSMLVDYGDFRVSMELETLEKAIKPPC</sequence>
<name>A0A255YU76_9PROT</name>
<dbReference type="AlphaFoldDB" id="A0A255YU76"/>
<reference evidence="1 2" key="1">
    <citation type="submission" date="2017-07" db="EMBL/GenBank/DDBJ databases">
        <title>Niveispirillum cyanobacteriorum sp. nov., isolated from cyanobacterial aggregates in a eutrophic lake.</title>
        <authorList>
            <person name="Cai H."/>
        </authorList>
    </citation>
    <scope>NUCLEOTIDE SEQUENCE [LARGE SCALE GENOMIC DNA]</scope>
    <source>
        <strain evidence="2">TH1-14</strain>
    </source>
</reference>
<dbReference type="Proteomes" id="UP000216998">
    <property type="component" value="Unassembled WGS sequence"/>
</dbReference>
<gene>
    <name evidence="1" type="ORF">CHU95_18465</name>
</gene>
<protein>
    <recommendedName>
        <fullName evidence="3">DUF1849 domain-containing protein</fullName>
    </recommendedName>
</protein>
<accession>A0A255YU76</accession>